<evidence type="ECO:0000256" key="1">
    <source>
        <dbReference type="SAM" id="SignalP"/>
    </source>
</evidence>
<organism evidence="2 3">
    <name type="scientific">Caenorhabditis bovis</name>
    <dbReference type="NCBI Taxonomy" id="2654633"/>
    <lineage>
        <taxon>Eukaryota</taxon>
        <taxon>Metazoa</taxon>
        <taxon>Ecdysozoa</taxon>
        <taxon>Nematoda</taxon>
        <taxon>Chromadorea</taxon>
        <taxon>Rhabditida</taxon>
        <taxon>Rhabditina</taxon>
        <taxon>Rhabditomorpha</taxon>
        <taxon>Rhabditoidea</taxon>
        <taxon>Rhabditidae</taxon>
        <taxon>Peloderinae</taxon>
        <taxon>Caenorhabditis</taxon>
    </lineage>
</organism>
<name>A0A8S1EQZ5_9PELO</name>
<gene>
    <name evidence="2" type="ORF">CBOVIS_LOCUS4676</name>
</gene>
<evidence type="ECO:0000313" key="2">
    <source>
        <dbReference type="EMBL" id="CAB3401997.1"/>
    </source>
</evidence>
<proteinExistence type="predicted"/>
<keyword evidence="3" id="KW-1185">Reference proteome</keyword>
<feature type="chain" id="PRO_5035947583" description="Invertebrate defensins family profile domain-containing protein" evidence="1">
    <location>
        <begin position="16"/>
        <end position="76"/>
    </location>
</feature>
<comment type="caution">
    <text evidence="2">The sequence shown here is derived from an EMBL/GenBank/DDBJ whole genome shotgun (WGS) entry which is preliminary data.</text>
</comment>
<keyword evidence="1" id="KW-0732">Signal</keyword>
<reference evidence="2 3" key="1">
    <citation type="submission" date="2020-04" db="EMBL/GenBank/DDBJ databases">
        <authorList>
            <person name="Laetsch R D."/>
            <person name="Stevens L."/>
            <person name="Kumar S."/>
            <person name="Blaxter L. M."/>
        </authorList>
    </citation>
    <scope>NUCLEOTIDE SEQUENCE [LARGE SCALE GENOMIC DNA]</scope>
</reference>
<feature type="signal peptide" evidence="1">
    <location>
        <begin position="1"/>
        <end position="15"/>
    </location>
</feature>
<dbReference type="AlphaFoldDB" id="A0A8S1EQZ5"/>
<dbReference type="EMBL" id="CADEPM010000003">
    <property type="protein sequence ID" value="CAB3401997.1"/>
    <property type="molecule type" value="Genomic_DNA"/>
</dbReference>
<dbReference type="Proteomes" id="UP000494206">
    <property type="component" value="Unassembled WGS sequence"/>
</dbReference>
<evidence type="ECO:0008006" key="4">
    <source>
        <dbReference type="Google" id="ProtNLM"/>
    </source>
</evidence>
<dbReference type="OrthoDB" id="5835160at2759"/>
<accession>A0A8S1EQZ5</accession>
<sequence length="76" mass="8458">MRVLVLICLAIFCLCDPDPEAVGRRREAAISALRLSPKSTIFRVKCKIMCSEMCAPVLGACDRYNKCVCLNNYMLG</sequence>
<protein>
    <recommendedName>
        <fullName evidence="4">Invertebrate defensins family profile domain-containing protein</fullName>
    </recommendedName>
</protein>
<evidence type="ECO:0000313" key="3">
    <source>
        <dbReference type="Proteomes" id="UP000494206"/>
    </source>
</evidence>